<name>A0A0A7I3H1_9BIFI</name>
<protein>
    <submittedName>
        <fullName evidence="1">Uncharacterized protein</fullName>
    </submittedName>
</protein>
<gene>
    <name evidence="1" type="ORF">AH68_00535</name>
</gene>
<dbReference type="STRING" id="1447716.AH68_00535"/>
<evidence type="ECO:0000313" key="1">
    <source>
        <dbReference type="EMBL" id="AIZ13745.1"/>
    </source>
</evidence>
<dbReference type="KEGG" id="bka:AH68_00535"/>
<dbReference type="Proteomes" id="UP000030625">
    <property type="component" value="Chromosome"/>
</dbReference>
<dbReference type="HOGENOM" id="CLU_106180_0_0_11"/>
<dbReference type="AlphaFoldDB" id="A0A0A7I3H1"/>
<sequence length="211" mass="22529">MRGGGVFSDEEIQLLRGLPAVANVTRNRITYSDAFKQVCTIRYLAGESPTKIFREAGLPPELIGYKRIERSVARWKAAVLKSVNGSSNMSNGEIITELVNLYVHAVTRKEKLDDIAGIVNPDKANIGNAPHPLDGANVSGRGCIPADVPVPSGTAAIAVPPAPLSADNGLDSETALVIIKQQARRIDELERANASLLDKLNKAIPSPTVDN</sequence>
<evidence type="ECO:0000313" key="2">
    <source>
        <dbReference type="Proteomes" id="UP000030625"/>
    </source>
</evidence>
<dbReference type="EMBL" id="CP007456">
    <property type="protein sequence ID" value="AIZ13745.1"/>
    <property type="molecule type" value="Genomic_DNA"/>
</dbReference>
<organism evidence="1 2">
    <name type="scientific">Bifidobacterium catenulatum PV20-2</name>
    <dbReference type="NCBI Taxonomy" id="1447716"/>
    <lineage>
        <taxon>Bacteria</taxon>
        <taxon>Bacillati</taxon>
        <taxon>Actinomycetota</taxon>
        <taxon>Actinomycetes</taxon>
        <taxon>Bifidobacteriales</taxon>
        <taxon>Bifidobacteriaceae</taxon>
        <taxon>Bifidobacterium</taxon>
    </lineage>
</organism>
<accession>A0A0A7I3H1</accession>
<proteinExistence type="predicted"/>
<reference evidence="1 2" key="1">
    <citation type="journal article" date="2015" name="Genome Announc.">
        <title>Complete and Assembled Genome Sequence of Bifidobacterium kashiwanohense PV20-2, Isolated from the Feces of an Anemic Kenyan Infant.</title>
        <authorList>
            <person name="Vazquez-Gutierrez P."/>
            <person name="Lacroix C."/>
            <person name="Chassard C."/>
            <person name="Klumpp J."/>
            <person name="Jans C."/>
            <person name="Stevens M.J."/>
        </authorList>
    </citation>
    <scope>NUCLEOTIDE SEQUENCE [LARGE SCALE GENOMIC DNA]</scope>
    <source>
        <strain evidence="1 2">PV20-2</strain>
    </source>
</reference>